<protein>
    <submittedName>
        <fullName evidence="1">Uncharacterized protein</fullName>
    </submittedName>
</protein>
<reference evidence="1 2" key="1">
    <citation type="submission" date="2021-06" db="EMBL/GenBank/DDBJ databases">
        <title>Caerostris extrusa draft genome.</title>
        <authorList>
            <person name="Kono N."/>
            <person name="Arakawa K."/>
        </authorList>
    </citation>
    <scope>NUCLEOTIDE SEQUENCE [LARGE SCALE GENOMIC DNA]</scope>
</reference>
<evidence type="ECO:0000313" key="1">
    <source>
        <dbReference type="EMBL" id="GIY37768.1"/>
    </source>
</evidence>
<name>A0AAV4STT8_CAEEX</name>
<gene>
    <name evidence="1" type="ORF">CEXT_603891</name>
</gene>
<evidence type="ECO:0000313" key="2">
    <source>
        <dbReference type="Proteomes" id="UP001054945"/>
    </source>
</evidence>
<organism evidence="1 2">
    <name type="scientific">Caerostris extrusa</name>
    <name type="common">Bark spider</name>
    <name type="synonym">Caerostris bankana</name>
    <dbReference type="NCBI Taxonomy" id="172846"/>
    <lineage>
        <taxon>Eukaryota</taxon>
        <taxon>Metazoa</taxon>
        <taxon>Ecdysozoa</taxon>
        <taxon>Arthropoda</taxon>
        <taxon>Chelicerata</taxon>
        <taxon>Arachnida</taxon>
        <taxon>Araneae</taxon>
        <taxon>Araneomorphae</taxon>
        <taxon>Entelegynae</taxon>
        <taxon>Araneoidea</taxon>
        <taxon>Araneidae</taxon>
        <taxon>Caerostris</taxon>
    </lineage>
</organism>
<accession>A0AAV4STT8</accession>
<dbReference type="EMBL" id="BPLR01010218">
    <property type="protein sequence ID" value="GIY37768.1"/>
    <property type="molecule type" value="Genomic_DNA"/>
</dbReference>
<sequence>MDHPFNFDLHGKILMSILHSLSNLSKGFSVLIQCIYIEAVGSSSLARFLKRSSSFEPNTQSIWLFCKIIGYNVSRDSSLDSFLMLMLEAVIGLQVLNNSKITLA</sequence>
<dbReference type="AlphaFoldDB" id="A0AAV4STT8"/>
<proteinExistence type="predicted"/>
<dbReference type="Proteomes" id="UP001054945">
    <property type="component" value="Unassembled WGS sequence"/>
</dbReference>
<keyword evidence="2" id="KW-1185">Reference proteome</keyword>
<comment type="caution">
    <text evidence="1">The sequence shown here is derived from an EMBL/GenBank/DDBJ whole genome shotgun (WGS) entry which is preliminary data.</text>
</comment>